<evidence type="ECO:0000313" key="2">
    <source>
        <dbReference type="Proteomes" id="UP000787568"/>
    </source>
</evidence>
<sequence length="427" mass="47957">MAKKARKPGIPAIRNSAQLLVETAGKRAKALHQQGRYEEALNVCLQAIRMSPGLTQAWTDAAINCLKLERWQQAVGYAEQALARGGRSFALFDALSHGHGALRQWEDVRKYGLMALQLRDQRFGVTPATPHAPPEMPPLPSMQTRDKNIIAFSLFGADSKYCETAVLNVIEQPMIYPHWTCRFYIDDSVPSSVVERLIAAGAQVIQVDEQDLGWPGPMWRFLALQDLHLHRVLFRDADSVISTREAEAVEEWLHSDCRFHCMRDCGTHTELMLAGLWGVVAGALPPLEQLTQSFFSAGVESQHFADQYFLRQYVWPYARQSLLQHDSMFGFMQARTFPGGPMPTDFHVGYAEGSPLFKARTEWADGTPVQWTLLLKQAEQEVVVCRYPGVVKEGLVTAHIPARFARMISSTEAEIRLTRSVERHGGV</sequence>
<dbReference type="Gene3D" id="1.25.40.10">
    <property type="entry name" value="Tetratricopeptide repeat domain"/>
    <property type="match status" value="1"/>
</dbReference>
<organism evidence="1 2">
    <name type="scientific">Pseudomonas chlororaphis subsp. aurantiaca</name>
    <dbReference type="NCBI Taxonomy" id="86192"/>
    <lineage>
        <taxon>Bacteria</taxon>
        <taxon>Pseudomonadati</taxon>
        <taxon>Pseudomonadota</taxon>
        <taxon>Gammaproteobacteria</taxon>
        <taxon>Pseudomonadales</taxon>
        <taxon>Pseudomonadaceae</taxon>
        <taxon>Pseudomonas</taxon>
    </lineage>
</organism>
<dbReference type="Proteomes" id="UP000787568">
    <property type="component" value="Unassembled WGS sequence"/>
</dbReference>
<gene>
    <name evidence="1" type="ORF">I8747_05875</name>
</gene>
<dbReference type="SMART" id="SM00028">
    <property type="entry name" value="TPR"/>
    <property type="match status" value="2"/>
</dbReference>
<dbReference type="InterPro" id="IPR019734">
    <property type="entry name" value="TPR_rpt"/>
</dbReference>
<reference evidence="1" key="1">
    <citation type="submission" date="2020-12" db="EMBL/GenBank/DDBJ databases">
        <title>Generalized mutagenesis with transposon Tn5. A laboratory procedure for the identification of genes responsible for a bacterial phenotype and its regulation, illustrated with phenazine production in Pseudomonas chlororaphis.</title>
        <authorList>
            <person name="Muzio F."/>
            <person name="Sobrero P."/>
            <person name="Agaras B."/>
            <person name="Valverde C."/>
        </authorList>
    </citation>
    <scope>NUCLEOTIDE SEQUENCE</scope>
    <source>
        <strain evidence="1">SMMP3</strain>
    </source>
</reference>
<proteinExistence type="predicted"/>
<dbReference type="RefSeq" id="WP_081362006.1">
    <property type="nucleotide sequence ID" value="NZ_CP027717.1"/>
</dbReference>
<dbReference type="EMBL" id="JAEEFW010000001">
    <property type="protein sequence ID" value="MBU4632342.1"/>
    <property type="molecule type" value="Genomic_DNA"/>
</dbReference>
<accession>A0AAJ0ZGT2</accession>
<dbReference type="SUPFAM" id="SSF48452">
    <property type="entry name" value="TPR-like"/>
    <property type="match status" value="1"/>
</dbReference>
<evidence type="ECO:0000313" key="1">
    <source>
        <dbReference type="EMBL" id="MBU4632342.1"/>
    </source>
</evidence>
<name>A0AAJ0ZGT2_9PSED</name>
<comment type="caution">
    <text evidence="1">The sequence shown here is derived from an EMBL/GenBank/DDBJ whole genome shotgun (WGS) entry which is preliminary data.</text>
</comment>
<protein>
    <submittedName>
        <fullName evidence="1">Tetratricopeptide repeat protein</fullName>
    </submittedName>
</protein>
<dbReference type="AlphaFoldDB" id="A0AAJ0ZGT2"/>
<dbReference type="InterPro" id="IPR011990">
    <property type="entry name" value="TPR-like_helical_dom_sf"/>
</dbReference>